<dbReference type="EMBL" id="HBFX01039948">
    <property type="protein sequence ID" value="CAD8973047.1"/>
    <property type="molecule type" value="Transcribed_RNA"/>
</dbReference>
<reference evidence="4" key="1">
    <citation type="submission" date="2021-01" db="EMBL/GenBank/DDBJ databases">
        <authorList>
            <person name="Corre E."/>
            <person name="Pelletier E."/>
            <person name="Niang G."/>
            <person name="Scheremetjew M."/>
            <person name="Finn R."/>
            <person name="Kale V."/>
            <person name="Holt S."/>
            <person name="Cochrane G."/>
            <person name="Meng A."/>
            <person name="Brown T."/>
            <person name="Cohen L."/>
        </authorList>
    </citation>
    <scope>NUCLEOTIDE SEQUENCE</scope>
    <source>
        <strain evidence="3">CCMP441</strain>
        <strain evidence="4">CCMP644</strain>
    </source>
</reference>
<accession>A0A6U5A932</accession>
<evidence type="ECO:0008006" key="5">
    <source>
        <dbReference type="Google" id="ProtNLM"/>
    </source>
</evidence>
<evidence type="ECO:0000256" key="2">
    <source>
        <dbReference type="SAM" id="Phobius"/>
    </source>
</evidence>
<evidence type="ECO:0000313" key="4">
    <source>
        <dbReference type="EMBL" id="CAD8973047.1"/>
    </source>
</evidence>
<feature type="transmembrane region" description="Helical" evidence="2">
    <location>
        <begin position="75"/>
        <end position="95"/>
    </location>
</feature>
<dbReference type="AlphaFoldDB" id="A0A6U5A932"/>
<dbReference type="InterPro" id="IPR019379">
    <property type="entry name" value="Gamma_Secretase_Asp_P_PEN2"/>
</dbReference>
<protein>
    <recommendedName>
        <fullName evidence="5">Gamma-secretase subunit PEN-2</fullName>
    </recommendedName>
</protein>
<evidence type="ECO:0000256" key="1">
    <source>
        <dbReference type="SAM" id="MobiDB-lite"/>
    </source>
</evidence>
<dbReference type="Pfam" id="PF10251">
    <property type="entry name" value="PEN-2"/>
    <property type="match status" value="1"/>
</dbReference>
<gene>
    <name evidence="4" type="ORF">HAND00432_LOCUS24048</name>
    <name evidence="3" type="ORF">HAND1043_LOCUS16733</name>
</gene>
<name>A0A6U5A932_HEMAN</name>
<feature type="transmembrane region" description="Helical" evidence="2">
    <location>
        <begin position="116"/>
        <end position="134"/>
    </location>
</feature>
<dbReference type="EMBL" id="HBFK01027516">
    <property type="protein sequence ID" value="CAD8750229.1"/>
    <property type="molecule type" value="Transcribed_RNA"/>
</dbReference>
<organism evidence="4">
    <name type="scientific">Hemiselmis andersenii</name>
    <name type="common">Cryptophyte alga</name>
    <dbReference type="NCBI Taxonomy" id="464988"/>
    <lineage>
        <taxon>Eukaryota</taxon>
        <taxon>Cryptophyceae</taxon>
        <taxon>Cryptomonadales</taxon>
        <taxon>Hemiselmidaceae</taxon>
        <taxon>Hemiselmis</taxon>
    </lineage>
</organism>
<sequence length="183" mass="19893">MPPPPPDEANPLPHAHSAPLTTLSPTIPAPAPATTPPLSNRITQQLPPPLRQYAQRGISYLTDAPSPDVLVARQMFTIGFLGLPLFWLLNILNFNAACTLPSAPPELKTLVRHCRIAFGVSVFAVVCYFLYFQWYGKDSWACYCGLPFSGERECHCAIGDDRPMSKGCVRPEGSCPAAERSGA</sequence>
<feature type="region of interest" description="Disordered" evidence="1">
    <location>
        <begin position="1"/>
        <end position="44"/>
    </location>
</feature>
<proteinExistence type="predicted"/>
<keyword evidence="2" id="KW-0812">Transmembrane</keyword>
<evidence type="ECO:0000313" key="3">
    <source>
        <dbReference type="EMBL" id="CAD8750229.1"/>
    </source>
</evidence>
<keyword evidence="2" id="KW-0472">Membrane</keyword>
<keyword evidence="2" id="KW-1133">Transmembrane helix</keyword>
<feature type="compositionally biased region" description="Low complexity" evidence="1">
    <location>
        <begin position="9"/>
        <end position="26"/>
    </location>
</feature>